<keyword evidence="4" id="KW-0862">Zinc</keyword>
<protein>
    <recommendedName>
        <fullName evidence="8">Creatininase family protein</fullName>
    </recommendedName>
</protein>
<evidence type="ECO:0000313" key="7">
    <source>
        <dbReference type="Proteomes" id="UP000177876"/>
    </source>
</evidence>
<comment type="cofactor">
    <cofactor evidence="1">
        <name>Zn(2+)</name>
        <dbReference type="ChEBI" id="CHEBI:29105"/>
    </cofactor>
</comment>
<evidence type="ECO:0000256" key="4">
    <source>
        <dbReference type="ARBA" id="ARBA00022833"/>
    </source>
</evidence>
<dbReference type="STRING" id="1797197.A2Y75_02880"/>
<comment type="similarity">
    <text evidence="5">Belongs to the creatininase superfamily.</text>
</comment>
<gene>
    <name evidence="6" type="ORF">A2Y75_02880</name>
</gene>
<evidence type="ECO:0000256" key="1">
    <source>
        <dbReference type="ARBA" id="ARBA00001947"/>
    </source>
</evidence>
<dbReference type="AlphaFoldDB" id="A0A1F2WNW7"/>
<reference evidence="6 7" key="1">
    <citation type="journal article" date="2016" name="Nat. Commun.">
        <title>Thousands of microbial genomes shed light on interconnected biogeochemical processes in an aquifer system.</title>
        <authorList>
            <person name="Anantharaman K."/>
            <person name="Brown C.T."/>
            <person name="Hug L.A."/>
            <person name="Sharon I."/>
            <person name="Castelle C.J."/>
            <person name="Probst A.J."/>
            <person name="Thomas B.C."/>
            <person name="Singh A."/>
            <person name="Wilkins M.J."/>
            <person name="Karaoz U."/>
            <person name="Brodie E.L."/>
            <person name="Williams K.H."/>
            <person name="Hubbard S.S."/>
            <person name="Banfield J.F."/>
        </authorList>
    </citation>
    <scope>NUCLEOTIDE SEQUENCE [LARGE SCALE GENOMIC DNA]</scope>
</reference>
<dbReference type="PANTHER" id="PTHR35005:SF1">
    <property type="entry name" value="2-AMINO-5-FORMYLAMINO-6-RIBOSYLAMINOPYRIMIDIN-4(3H)-ONE 5'-MONOPHOSPHATE DEFORMYLASE"/>
    <property type="match status" value="1"/>
</dbReference>
<dbReference type="InterPro" id="IPR003785">
    <property type="entry name" value="Creatininase/forma_Hydrolase"/>
</dbReference>
<name>A0A1F2WNW7_9ACTN</name>
<evidence type="ECO:0000256" key="2">
    <source>
        <dbReference type="ARBA" id="ARBA00022723"/>
    </source>
</evidence>
<dbReference type="GO" id="GO:0009231">
    <property type="term" value="P:riboflavin biosynthetic process"/>
    <property type="evidence" value="ECO:0007669"/>
    <property type="project" value="TreeGrafter"/>
</dbReference>
<dbReference type="EMBL" id="MELK01000022">
    <property type="protein sequence ID" value="OFW58510.1"/>
    <property type="molecule type" value="Genomic_DNA"/>
</dbReference>
<evidence type="ECO:0000256" key="5">
    <source>
        <dbReference type="ARBA" id="ARBA00024029"/>
    </source>
</evidence>
<dbReference type="Pfam" id="PF02633">
    <property type="entry name" value="Creatininase"/>
    <property type="match status" value="1"/>
</dbReference>
<comment type="caution">
    <text evidence="6">The sequence shown here is derived from an EMBL/GenBank/DDBJ whole genome shotgun (WGS) entry which is preliminary data.</text>
</comment>
<evidence type="ECO:0008006" key="8">
    <source>
        <dbReference type="Google" id="ProtNLM"/>
    </source>
</evidence>
<dbReference type="Proteomes" id="UP000177876">
    <property type="component" value="Unassembled WGS sequence"/>
</dbReference>
<dbReference type="InterPro" id="IPR024087">
    <property type="entry name" value="Creatininase-like_sf"/>
</dbReference>
<keyword evidence="2" id="KW-0479">Metal-binding</keyword>
<evidence type="ECO:0000313" key="6">
    <source>
        <dbReference type="EMBL" id="OFW58510.1"/>
    </source>
</evidence>
<dbReference type="GO" id="GO:0046872">
    <property type="term" value="F:metal ion binding"/>
    <property type="evidence" value="ECO:0007669"/>
    <property type="project" value="UniProtKB-KW"/>
</dbReference>
<organism evidence="6 7">
    <name type="scientific">Candidatus Solincola sediminis</name>
    <dbReference type="NCBI Taxonomy" id="1797199"/>
    <lineage>
        <taxon>Bacteria</taxon>
        <taxon>Bacillati</taxon>
        <taxon>Actinomycetota</taxon>
        <taxon>Candidatus Geothermincolia</taxon>
        <taxon>Candidatus Geothermincolales</taxon>
        <taxon>Candidatus Geothermincolaceae</taxon>
        <taxon>Candidatus Solincola</taxon>
    </lineage>
</organism>
<dbReference type="SUPFAM" id="SSF102215">
    <property type="entry name" value="Creatininase"/>
    <property type="match status" value="1"/>
</dbReference>
<dbReference type="GO" id="GO:0016811">
    <property type="term" value="F:hydrolase activity, acting on carbon-nitrogen (but not peptide) bonds, in linear amides"/>
    <property type="evidence" value="ECO:0007669"/>
    <property type="project" value="TreeGrafter"/>
</dbReference>
<proteinExistence type="inferred from homology"/>
<dbReference type="PANTHER" id="PTHR35005">
    <property type="entry name" value="3-DEHYDRO-SCYLLO-INOSOSE HYDROLASE"/>
    <property type="match status" value="1"/>
</dbReference>
<dbReference type="Gene3D" id="3.40.50.10310">
    <property type="entry name" value="Creatininase"/>
    <property type="match status" value="1"/>
</dbReference>
<keyword evidence="3" id="KW-0378">Hydrolase</keyword>
<sequence>MKLAELTDPEIESLDRMSTIFAMALSPLEVHGPHLPLGTDVMVSEELLNRAISKMSEQRQDISFVLFPPYFLGSDTIPRSVDVDSRALNYFLKASADFLADRGFHYLLVIDNHGGPRHQLAIAKAVRSLYFNKQFHIIAPFLRFYRRMVEDDPDLLSQLQVKPGACGDTDDIHAGLNETSLMLALDETKVRTAWDGLARVTINRRRWPGLLLGFLAKIFNLIGARELASDIRHVGIMLCWVTEEDASTYIGEPRAACKSSGDRMLDAHADEAVEEMLAALAGKPPYFKPLGWSLRFLERSR</sequence>
<evidence type="ECO:0000256" key="3">
    <source>
        <dbReference type="ARBA" id="ARBA00022801"/>
    </source>
</evidence>
<accession>A0A1F2WNW7</accession>